<organism evidence="2 5">
    <name type="scientific">Aliivibrio finisterrensis</name>
    <dbReference type="NCBI Taxonomy" id="511998"/>
    <lineage>
        <taxon>Bacteria</taxon>
        <taxon>Pseudomonadati</taxon>
        <taxon>Pseudomonadota</taxon>
        <taxon>Gammaproteobacteria</taxon>
        <taxon>Vibrionales</taxon>
        <taxon>Vibrionaceae</taxon>
        <taxon>Aliivibrio</taxon>
    </lineage>
</organism>
<proteinExistence type="predicted"/>
<evidence type="ECO:0000313" key="5">
    <source>
        <dbReference type="Proteomes" id="UP000293465"/>
    </source>
</evidence>
<dbReference type="Proteomes" id="UP000294166">
    <property type="component" value="Unassembled WGS sequence"/>
</dbReference>
<reference evidence="5 6" key="1">
    <citation type="submission" date="2019-02" db="EMBL/GenBank/DDBJ databases">
        <title>Genome sequences of Aliivibrio finisterrensis strains from farmed Atlantic salmon.</title>
        <authorList>
            <person name="Bowman J.P."/>
        </authorList>
    </citation>
    <scope>NUCLEOTIDE SEQUENCE [LARGE SCALE GENOMIC DNA]</scope>
    <source>
        <strain evidence="4 7">A21</strain>
        <strain evidence="2 5">A32</strain>
        <strain evidence="3 6">A46</strain>
    </source>
</reference>
<evidence type="ECO:0000313" key="3">
    <source>
        <dbReference type="EMBL" id="RYU49294.1"/>
    </source>
</evidence>
<protein>
    <submittedName>
        <fullName evidence="2">Uncharacterized protein</fullName>
    </submittedName>
</protein>
<dbReference type="GeneID" id="56274570"/>
<evidence type="ECO:0000313" key="4">
    <source>
        <dbReference type="EMBL" id="RYU60798.1"/>
    </source>
</evidence>
<dbReference type="Proteomes" id="UP000293465">
    <property type="component" value="Unassembled WGS sequence"/>
</dbReference>
<evidence type="ECO:0000313" key="8">
    <source>
        <dbReference type="Proteomes" id="UP000434870"/>
    </source>
</evidence>
<sequence length="78" mass="9402">MADSGLLELIKKKQWNYEHKFRLSLIEKVQNKIQIERKSEDTSIFFSKIGGTHPTTHYFDENCHKSDANWIRTFYPRR</sequence>
<dbReference type="EMBL" id="WBVP01000001">
    <property type="protein sequence ID" value="KAB2826567.1"/>
    <property type="molecule type" value="Genomic_DNA"/>
</dbReference>
<evidence type="ECO:0000313" key="1">
    <source>
        <dbReference type="EMBL" id="KAB2826567.1"/>
    </source>
</evidence>
<dbReference type="EMBL" id="SEZN01000048">
    <property type="protein sequence ID" value="RYU60798.1"/>
    <property type="molecule type" value="Genomic_DNA"/>
</dbReference>
<keyword evidence="7" id="KW-1185">Reference proteome</keyword>
<dbReference type="AlphaFoldDB" id="A0A4Q5KNC5"/>
<dbReference type="RefSeq" id="WP_130043182.1">
    <property type="nucleotide sequence ID" value="NZ_SEZJ01000004.1"/>
</dbReference>
<reference evidence="1 8" key="2">
    <citation type="submission" date="2019-09" db="EMBL/GenBank/DDBJ databases">
        <title>Genome of Aliivibrio finisterrensis LMG 23869 (type strain).</title>
        <authorList>
            <person name="Bowman J.P."/>
        </authorList>
    </citation>
    <scope>NUCLEOTIDE SEQUENCE [LARGE SCALE GENOMIC DNA]</scope>
    <source>
        <strain evidence="1 8">LMG 23869</strain>
    </source>
</reference>
<gene>
    <name evidence="2" type="ORF">ERW49_05915</name>
    <name evidence="4" type="ORF">ERW53_18665</name>
    <name evidence="3" type="ORF">ERW57_15750</name>
    <name evidence="1" type="ORF">F8B77_01535</name>
</gene>
<evidence type="ECO:0000313" key="2">
    <source>
        <dbReference type="EMBL" id="RYU47253.1"/>
    </source>
</evidence>
<evidence type="ECO:0000313" key="7">
    <source>
        <dbReference type="Proteomes" id="UP000294166"/>
    </source>
</evidence>
<dbReference type="Proteomes" id="UP000434870">
    <property type="component" value="Unassembled WGS sequence"/>
</dbReference>
<dbReference type="EMBL" id="SEZJ01000004">
    <property type="protein sequence ID" value="RYU47253.1"/>
    <property type="molecule type" value="Genomic_DNA"/>
</dbReference>
<dbReference type="EMBL" id="SEZK01000034">
    <property type="protein sequence ID" value="RYU49294.1"/>
    <property type="molecule type" value="Genomic_DNA"/>
</dbReference>
<comment type="caution">
    <text evidence="2">The sequence shown here is derived from an EMBL/GenBank/DDBJ whole genome shotgun (WGS) entry which is preliminary data.</text>
</comment>
<dbReference type="Proteomes" id="UP000294063">
    <property type="component" value="Unassembled WGS sequence"/>
</dbReference>
<evidence type="ECO:0000313" key="6">
    <source>
        <dbReference type="Proteomes" id="UP000294063"/>
    </source>
</evidence>
<accession>A0A4Q5KNC5</accession>
<name>A0A4Q5KNC5_9GAMM</name>